<keyword evidence="6" id="KW-1133">Transmembrane helix</keyword>
<dbReference type="EMBL" id="AP024485">
    <property type="protein sequence ID" value="BCS88435.1"/>
    <property type="molecule type" value="Genomic_DNA"/>
</dbReference>
<keyword evidence="6" id="KW-0472">Membrane</keyword>
<dbReference type="Proteomes" id="UP001053296">
    <property type="component" value="Chromosome"/>
</dbReference>
<evidence type="ECO:0000256" key="1">
    <source>
        <dbReference type="ARBA" id="ARBA00022630"/>
    </source>
</evidence>
<dbReference type="InterPro" id="IPR002937">
    <property type="entry name" value="Amino_oxidase"/>
</dbReference>
<feature type="transmembrane region" description="Helical" evidence="6">
    <location>
        <begin position="447"/>
        <end position="468"/>
    </location>
</feature>
<dbReference type="PANTHER" id="PTHR46091">
    <property type="entry name" value="BLR7054 PROTEIN"/>
    <property type="match status" value="1"/>
</dbReference>
<dbReference type="InterPro" id="IPR052206">
    <property type="entry name" value="Retinol_saturase"/>
</dbReference>
<protein>
    <recommendedName>
        <fullName evidence="7">Amine oxidase domain-containing protein</fullName>
    </recommendedName>
</protein>
<dbReference type="SUPFAM" id="SSF51905">
    <property type="entry name" value="FAD/NAD(P)-binding domain"/>
    <property type="match status" value="1"/>
</dbReference>
<evidence type="ECO:0000256" key="5">
    <source>
        <dbReference type="ARBA" id="ARBA00023027"/>
    </source>
</evidence>
<accession>A0ABN6ET80</accession>
<organism evidence="8 9">
    <name type="scientific">Pseudodesulfovibrio sediminis</name>
    <dbReference type="NCBI Taxonomy" id="2810563"/>
    <lineage>
        <taxon>Bacteria</taxon>
        <taxon>Pseudomonadati</taxon>
        <taxon>Thermodesulfobacteriota</taxon>
        <taxon>Desulfovibrionia</taxon>
        <taxon>Desulfovibrionales</taxon>
        <taxon>Desulfovibrionaceae</taxon>
    </lineage>
</organism>
<keyword evidence="1" id="KW-0285">Flavoprotein</keyword>
<dbReference type="InterPro" id="IPR036188">
    <property type="entry name" value="FAD/NAD-bd_sf"/>
</dbReference>
<keyword evidence="3" id="KW-0274">FAD</keyword>
<keyword evidence="6" id="KW-0812">Transmembrane</keyword>
<feature type="domain" description="Amine oxidase" evidence="7">
    <location>
        <begin position="2"/>
        <end position="271"/>
    </location>
</feature>
<evidence type="ECO:0000256" key="3">
    <source>
        <dbReference type="ARBA" id="ARBA00022827"/>
    </source>
</evidence>
<evidence type="ECO:0000256" key="6">
    <source>
        <dbReference type="SAM" id="Phobius"/>
    </source>
</evidence>
<sequence length="480" mass="52914">MTTALLLAKSGAKVALVEKFPLLSPTVRGYSKNGVHFDTGLHYLGGLGDGDPLDIYFKHLDIISLIKKKPYNPGGYDLFSVETSQNEYEIPSGFDELKKRLTDYFPNEADAIAQFSEAIQSTLAASPFLNFDMKFSLEAALHEDGQTLKEFLDYLTDNEELKALLSYQTLLYGSSPDEALLTTHALVAGSYTLSTHTLENGGLALVKAYETRLKELNVDVMCNAAVTHIEIDESRSVTGVSLSNGKEFSTRSCIWTAHPRGLVDATPDNAFRPAFKKRLLTLEDTDSALILFGVSETPLPELEGRNLILWPGQDFADNLKGLLPPEESIIYISAAEDTRSGKTTLTAIMPQNFKTYASWADSRHNNRPKEYEYHKRSILAVFEEEIFRRIPTFRNLVTFVDGATPLTIKDFCATPTGSLYGLRHSVNQFNPAPVTKMTGLTLAGQGIVAPGILGAVVSAYLTCGIILGHEPLHKELRQHT</sequence>
<keyword evidence="4" id="KW-0521">NADP</keyword>
<keyword evidence="2" id="KW-0732">Signal</keyword>
<proteinExistence type="predicted"/>
<name>A0ABN6ET80_9BACT</name>
<evidence type="ECO:0000256" key="2">
    <source>
        <dbReference type="ARBA" id="ARBA00022729"/>
    </source>
</evidence>
<keyword evidence="9" id="KW-1185">Reference proteome</keyword>
<dbReference type="Gene3D" id="3.50.50.60">
    <property type="entry name" value="FAD/NAD(P)-binding domain"/>
    <property type="match status" value="2"/>
</dbReference>
<evidence type="ECO:0000313" key="9">
    <source>
        <dbReference type="Proteomes" id="UP001053296"/>
    </source>
</evidence>
<dbReference type="Pfam" id="PF01593">
    <property type="entry name" value="Amino_oxidase"/>
    <property type="match status" value="1"/>
</dbReference>
<reference evidence="8" key="1">
    <citation type="journal article" date="2022" name="Arch. Microbiol.">
        <title>Pseudodesulfovibrio sediminis sp. nov., a mesophilic and neutrophilic sulfate-reducing bacterium isolated from sediment of a brackish lake.</title>
        <authorList>
            <person name="Takahashi A."/>
            <person name="Kojima H."/>
            <person name="Watanabe M."/>
            <person name="Fukui M."/>
        </authorList>
    </citation>
    <scope>NUCLEOTIDE SEQUENCE</scope>
    <source>
        <strain evidence="8">SF6</strain>
    </source>
</reference>
<dbReference type="PANTHER" id="PTHR46091:SF3">
    <property type="entry name" value="AMINE OXIDASE DOMAIN-CONTAINING PROTEIN"/>
    <property type="match status" value="1"/>
</dbReference>
<evidence type="ECO:0000313" key="8">
    <source>
        <dbReference type="EMBL" id="BCS88435.1"/>
    </source>
</evidence>
<keyword evidence="5" id="KW-0520">NAD</keyword>
<evidence type="ECO:0000259" key="7">
    <source>
        <dbReference type="Pfam" id="PF01593"/>
    </source>
</evidence>
<gene>
    <name evidence="8" type="ORF">PSDVSF_16770</name>
</gene>
<evidence type="ECO:0000256" key="4">
    <source>
        <dbReference type="ARBA" id="ARBA00022857"/>
    </source>
</evidence>